<keyword evidence="6" id="KW-0472">Membrane</keyword>
<name>A0ABY3CE90_9GAMM</name>
<organism evidence="9 10">
    <name type="scientific">Candidatus Methylobacter oryzae</name>
    <dbReference type="NCBI Taxonomy" id="2497749"/>
    <lineage>
        <taxon>Bacteria</taxon>
        <taxon>Pseudomonadati</taxon>
        <taxon>Pseudomonadota</taxon>
        <taxon>Gammaproteobacteria</taxon>
        <taxon>Methylococcales</taxon>
        <taxon>Methylococcaceae</taxon>
        <taxon>Methylobacter</taxon>
    </lineage>
</organism>
<dbReference type="SMART" id="SM00283">
    <property type="entry name" value="MA"/>
    <property type="match status" value="1"/>
</dbReference>
<dbReference type="SMART" id="SM00091">
    <property type="entry name" value="PAS"/>
    <property type="match status" value="2"/>
</dbReference>
<dbReference type="RefSeq" id="WP_127029842.1">
    <property type="nucleotide sequence ID" value="NZ_RYFG02000020.1"/>
</dbReference>
<dbReference type="CDD" id="cd00130">
    <property type="entry name" value="PAS"/>
    <property type="match status" value="1"/>
</dbReference>
<comment type="caution">
    <text evidence="9">The sequence shown here is derived from an EMBL/GenBank/DDBJ whole genome shotgun (WGS) entry which is preliminary data.</text>
</comment>
<dbReference type="InterPro" id="IPR004089">
    <property type="entry name" value="MCPsignal_dom"/>
</dbReference>
<feature type="domain" description="PAS" evidence="8">
    <location>
        <begin position="25"/>
        <end position="60"/>
    </location>
</feature>
<comment type="similarity">
    <text evidence="3">Belongs to the methyl-accepting chemotaxis (MCP) protein family.</text>
</comment>
<proteinExistence type="inferred from homology"/>
<evidence type="ECO:0000256" key="5">
    <source>
        <dbReference type="SAM" id="MobiDB-lite"/>
    </source>
</evidence>
<dbReference type="InterPro" id="IPR003660">
    <property type="entry name" value="HAMP_dom"/>
</dbReference>
<dbReference type="PRINTS" id="PR00260">
    <property type="entry name" value="CHEMTRNSDUCR"/>
</dbReference>
<dbReference type="InterPro" id="IPR013655">
    <property type="entry name" value="PAS_fold_3"/>
</dbReference>
<dbReference type="NCBIfam" id="TIGR00229">
    <property type="entry name" value="sensory_box"/>
    <property type="match status" value="1"/>
</dbReference>
<dbReference type="SUPFAM" id="SSF55785">
    <property type="entry name" value="PYP-like sensor domain (PAS domain)"/>
    <property type="match status" value="2"/>
</dbReference>
<feature type="region of interest" description="Disordered" evidence="5">
    <location>
        <begin position="739"/>
        <end position="780"/>
    </location>
</feature>
<feature type="transmembrane region" description="Helical" evidence="6">
    <location>
        <begin position="161"/>
        <end position="181"/>
    </location>
</feature>
<dbReference type="InterPro" id="IPR000014">
    <property type="entry name" value="PAS"/>
</dbReference>
<evidence type="ECO:0000256" key="4">
    <source>
        <dbReference type="PROSITE-ProRule" id="PRU00284"/>
    </source>
</evidence>
<keyword evidence="1" id="KW-0488">Methylation</keyword>
<dbReference type="Pfam" id="PF13426">
    <property type="entry name" value="PAS_9"/>
    <property type="match status" value="1"/>
</dbReference>
<evidence type="ECO:0000256" key="1">
    <source>
        <dbReference type="ARBA" id="ARBA00022481"/>
    </source>
</evidence>
<feature type="domain" description="Methyl-accepting transducer" evidence="7">
    <location>
        <begin position="486"/>
        <end position="715"/>
    </location>
</feature>
<keyword evidence="6" id="KW-1133">Transmembrane helix</keyword>
<dbReference type="Gene3D" id="1.10.287.950">
    <property type="entry name" value="Methyl-accepting chemotaxis protein"/>
    <property type="match status" value="1"/>
</dbReference>
<dbReference type="Pfam" id="PF08447">
    <property type="entry name" value="PAS_3"/>
    <property type="match status" value="1"/>
</dbReference>
<keyword evidence="2 4" id="KW-0807">Transducer</keyword>
<dbReference type="Pfam" id="PF00015">
    <property type="entry name" value="MCPsignal"/>
    <property type="match status" value="1"/>
</dbReference>
<protein>
    <submittedName>
        <fullName evidence="9">PAS domain-containing protein</fullName>
    </submittedName>
</protein>
<dbReference type="InterPro" id="IPR035965">
    <property type="entry name" value="PAS-like_dom_sf"/>
</dbReference>
<feature type="transmembrane region" description="Helical" evidence="6">
    <location>
        <begin position="187"/>
        <end position="206"/>
    </location>
</feature>
<dbReference type="CDD" id="cd11386">
    <property type="entry name" value="MCP_signal"/>
    <property type="match status" value="1"/>
</dbReference>
<evidence type="ECO:0000313" key="9">
    <source>
        <dbReference type="EMBL" id="TRX01417.1"/>
    </source>
</evidence>
<dbReference type="PANTHER" id="PTHR43531:SF14">
    <property type="entry name" value="METHYL-ACCEPTING CHEMOTAXIS PROTEIN I-RELATED"/>
    <property type="match status" value="1"/>
</dbReference>
<evidence type="ECO:0000256" key="3">
    <source>
        <dbReference type="ARBA" id="ARBA00029447"/>
    </source>
</evidence>
<gene>
    <name evidence="9" type="ORF">EKO24_003805</name>
</gene>
<evidence type="ECO:0000256" key="2">
    <source>
        <dbReference type="ARBA" id="ARBA00023224"/>
    </source>
</evidence>
<dbReference type="Proteomes" id="UP000733744">
    <property type="component" value="Unassembled WGS sequence"/>
</dbReference>
<dbReference type="PROSITE" id="PS50112">
    <property type="entry name" value="PAS"/>
    <property type="match status" value="1"/>
</dbReference>
<evidence type="ECO:0000313" key="10">
    <source>
        <dbReference type="Proteomes" id="UP000733744"/>
    </source>
</evidence>
<evidence type="ECO:0000256" key="6">
    <source>
        <dbReference type="SAM" id="Phobius"/>
    </source>
</evidence>
<dbReference type="SUPFAM" id="SSF58104">
    <property type="entry name" value="Methyl-accepting chemotaxis protein (MCP) signaling domain"/>
    <property type="match status" value="1"/>
</dbReference>
<dbReference type="Pfam" id="PF18947">
    <property type="entry name" value="HAMP_2"/>
    <property type="match status" value="1"/>
</dbReference>
<sequence>MKINMPVTDREIRMRKGQLLVSRTNLKGLITYVNDEFVAVSGFSRDELVGASHNIVRHPDMPPAAFEDLWSTLKVLRPWQGIVKNRSKSGDYYWVDANVLPVFKNGQVHEYLSVRRAPTSEQIDQAERLYKALNDNKANLKPIGLAAAAKSIKEMEPLRKMTAALTLLLAPIAYLMYLLFVAGDYPLMAGVTASTALALAIFLNLVNSFRALLNKTIGIFYRLAEKRFGNVKDLSRNDVIGDFLRALYSMEVNLSLDLSQAREQAVKAERINQALDNVHAGIMLANNNFEIIYLNDNVKEILKKLEFDLRKQLPNFSVDKLIGENIDRFHQDPAAQRRLLADLEKPHCAELHVANQTLSVIFSPVIDDDGERIGFVAEWQNKTGEVLIEQEIEHLVRNVKAGDLSARIDMSGKEGFAAVLSSGINELTDVIENVFHDVNRVMEKLAEGDLTATITHNYEGIYGDCKNNINTALGRLSEFIIQIRDVAHFIDSSSQEMATGNNNLSHRAEQQAASLEQTAASMEQLACTVKDNATNTRQANELVSSASELAKNGTSIVNLAVNAMQGINTSSNQIAEIISVIDEIAFQTNLLALNASVEAARAGEHGRGFAVVATEVRNLAQRSADAAQRSRNMIQDSMEKVQAGTAFVNETGAALNEIVASIVKVGELVSQVALASAEQSSGIDQVNQAVAQMDDITQQNAALAEQASAGSIAMSDQATNMSNLLSFFKAGALGQTKPPKETALAADTGRTATAKATVKHTLRTAPPRSKIDPNDEWEEF</sequence>
<dbReference type="InterPro" id="IPR051310">
    <property type="entry name" value="MCP_chemotaxis"/>
</dbReference>
<evidence type="ECO:0000259" key="7">
    <source>
        <dbReference type="PROSITE" id="PS50111"/>
    </source>
</evidence>
<reference evidence="9 10" key="1">
    <citation type="journal article" date="2019" name="Antonie Van Leeuwenhoek">
        <title>Description of 'Ca. Methylobacter oryzae' KRF1, a novel species from the environmentally important Methylobacter clade 2.</title>
        <authorList>
            <person name="Khatri K."/>
            <person name="Mohite J.A."/>
            <person name="Pandit P.S."/>
            <person name="Bahulikar R."/>
            <person name="Rahalkar M.C."/>
        </authorList>
    </citation>
    <scope>NUCLEOTIDE SEQUENCE [LARGE SCALE GENOMIC DNA]</scope>
    <source>
        <strain evidence="9 10">KRF1</strain>
    </source>
</reference>
<dbReference type="EMBL" id="RYFG02000020">
    <property type="protein sequence ID" value="TRX01417.1"/>
    <property type="molecule type" value="Genomic_DNA"/>
</dbReference>
<accession>A0ABY3CE90</accession>
<dbReference type="PANTHER" id="PTHR43531">
    <property type="entry name" value="PROTEIN ICFG"/>
    <property type="match status" value="1"/>
</dbReference>
<dbReference type="PROSITE" id="PS50111">
    <property type="entry name" value="CHEMOTAXIS_TRANSDUC_2"/>
    <property type="match status" value="1"/>
</dbReference>
<dbReference type="InterPro" id="IPR004090">
    <property type="entry name" value="Chemotax_Me-accpt_rcpt"/>
</dbReference>
<dbReference type="Gene3D" id="3.30.450.20">
    <property type="entry name" value="PAS domain"/>
    <property type="match status" value="2"/>
</dbReference>
<keyword evidence="6" id="KW-0812">Transmembrane</keyword>
<keyword evidence="10" id="KW-1185">Reference proteome</keyword>
<evidence type="ECO:0000259" key="8">
    <source>
        <dbReference type="PROSITE" id="PS50112"/>
    </source>
</evidence>